<sequence>MGSVDVPGGEPAFGRSDPEPEEDEPRRKPRVVVRADLLPGLSVFSLLALLGLPLGWVWSRLAPAQESVMTADGELVPVLVESYHEFDGLAIFLLLGLSAGVLVAAALWLLRGRRGPVLLLAAVLGSVLAGWLGTRVGTSLAAGMYPLPERMEAGDLVEVAPRIDTPAALVTQPLAVALVYGLLASWNGLDDLGRRRG</sequence>
<gene>
    <name evidence="3" type="ORF">CEP50_05575</name>
</gene>
<keyword evidence="4" id="KW-1185">Reference proteome</keyword>
<dbReference type="AlphaFoldDB" id="A0A2T0GZ50"/>
<dbReference type="Proteomes" id="UP000239352">
    <property type="component" value="Unassembled WGS sequence"/>
</dbReference>
<feature type="transmembrane region" description="Helical" evidence="2">
    <location>
        <begin position="167"/>
        <end position="189"/>
    </location>
</feature>
<keyword evidence="2" id="KW-0472">Membrane</keyword>
<feature type="transmembrane region" description="Helical" evidence="2">
    <location>
        <begin position="89"/>
        <end position="110"/>
    </location>
</feature>
<reference evidence="3 4" key="1">
    <citation type="submission" date="2018-03" db="EMBL/GenBank/DDBJ databases">
        <title>Actinopolyspora mortivallis from Sahara, screening for active biomolecules.</title>
        <authorList>
            <person name="Selama O."/>
            <person name="Wellington E.M.H."/>
            <person name="Hacene H."/>
        </authorList>
    </citation>
    <scope>NUCLEOTIDE SEQUENCE [LARGE SCALE GENOMIC DNA]</scope>
    <source>
        <strain evidence="3 4">M5A</strain>
    </source>
</reference>
<feature type="transmembrane region" description="Helical" evidence="2">
    <location>
        <begin position="37"/>
        <end position="58"/>
    </location>
</feature>
<feature type="region of interest" description="Disordered" evidence="1">
    <location>
        <begin position="1"/>
        <end position="28"/>
    </location>
</feature>
<feature type="transmembrane region" description="Helical" evidence="2">
    <location>
        <begin position="117"/>
        <end position="147"/>
    </location>
</feature>
<dbReference type="RefSeq" id="WP_106112842.1">
    <property type="nucleotide sequence ID" value="NZ_PVSR01000004.1"/>
</dbReference>
<accession>A0A2T0GZ50</accession>
<dbReference type="InParanoid" id="A0A2T0GZ50"/>
<evidence type="ECO:0000313" key="3">
    <source>
        <dbReference type="EMBL" id="PRW64392.1"/>
    </source>
</evidence>
<keyword evidence="2" id="KW-0812">Transmembrane</keyword>
<proteinExistence type="predicted"/>
<dbReference type="EMBL" id="PVSR01000004">
    <property type="protein sequence ID" value="PRW64392.1"/>
    <property type="molecule type" value="Genomic_DNA"/>
</dbReference>
<dbReference type="STRING" id="1050202.GCA_000384035_02138"/>
<organism evidence="3 4">
    <name type="scientific">Actinopolyspora mortivallis</name>
    <dbReference type="NCBI Taxonomy" id="33906"/>
    <lineage>
        <taxon>Bacteria</taxon>
        <taxon>Bacillati</taxon>
        <taxon>Actinomycetota</taxon>
        <taxon>Actinomycetes</taxon>
        <taxon>Actinopolysporales</taxon>
        <taxon>Actinopolysporaceae</taxon>
        <taxon>Actinopolyspora</taxon>
    </lineage>
</organism>
<evidence type="ECO:0000256" key="1">
    <source>
        <dbReference type="SAM" id="MobiDB-lite"/>
    </source>
</evidence>
<evidence type="ECO:0000256" key="2">
    <source>
        <dbReference type="SAM" id="Phobius"/>
    </source>
</evidence>
<protein>
    <submittedName>
        <fullName evidence="3">DUF2567 domain-containing protein</fullName>
    </submittedName>
</protein>
<evidence type="ECO:0000313" key="4">
    <source>
        <dbReference type="Proteomes" id="UP000239352"/>
    </source>
</evidence>
<comment type="caution">
    <text evidence="3">The sequence shown here is derived from an EMBL/GenBank/DDBJ whole genome shotgun (WGS) entry which is preliminary data.</text>
</comment>
<keyword evidence="2" id="KW-1133">Transmembrane helix</keyword>
<name>A0A2T0GZ50_ACTMO</name>